<feature type="region of interest" description="Disordered" evidence="6">
    <location>
        <begin position="174"/>
        <end position="205"/>
    </location>
</feature>
<dbReference type="GO" id="GO:0006281">
    <property type="term" value="P:DNA repair"/>
    <property type="evidence" value="ECO:0007669"/>
    <property type="project" value="InterPro"/>
</dbReference>
<dbReference type="Pfam" id="PF00154">
    <property type="entry name" value="RecA_N"/>
    <property type="match status" value="1"/>
</dbReference>
<dbReference type="SUPFAM" id="SSF52540">
    <property type="entry name" value="P-loop containing nucleoside triphosphate hydrolases"/>
    <property type="match status" value="1"/>
</dbReference>
<reference evidence="8 9" key="1">
    <citation type="journal article" date="2009" name="Appl. Environ. Microbiol.">
        <title>Three genomes from the phylum Acidobacteria provide insight into the lifestyles of these microorganisms in soils.</title>
        <authorList>
            <person name="Ward N.L."/>
            <person name="Challacombe J.F."/>
            <person name="Janssen P.H."/>
            <person name="Henrissat B."/>
            <person name="Coutinho P.M."/>
            <person name="Wu M."/>
            <person name="Xie G."/>
            <person name="Haft D.H."/>
            <person name="Sait M."/>
            <person name="Badger J."/>
            <person name="Barabote R.D."/>
            <person name="Bradley B."/>
            <person name="Brettin T.S."/>
            <person name="Brinkac L.M."/>
            <person name="Bruce D."/>
            <person name="Creasy T."/>
            <person name="Daugherty S.C."/>
            <person name="Davidsen T.M."/>
            <person name="DeBoy R.T."/>
            <person name="Detter J.C."/>
            <person name="Dodson R.J."/>
            <person name="Durkin A.S."/>
            <person name="Ganapathy A."/>
            <person name="Gwinn-Giglio M."/>
            <person name="Han C.S."/>
            <person name="Khouri H."/>
            <person name="Kiss H."/>
            <person name="Kothari S.P."/>
            <person name="Madupu R."/>
            <person name="Nelson K.E."/>
            <person name="Nelson W.C."/>
            <person name="Paulsen I."/>
            <person name="Penn K."/>
            <person name="Ren Q."/>
            <person name="Rosovitz M.J."/>
            <person name="Selengut J.D."/>
            <person name="Shrivastava S."/>
            <person name="Sullivan S.A."/>
            <person name="Tapia R."/>
            <person name="Thompson L.S."/>
            <person name="Watkins K.L."/>
            <person name="Yang Q."/>
            <person name="Yu C."/>
            <person name="Zafar N."/>
            <person name="Zhou L."/>
            <person name="Kuske C.R."/>
        </authorList>
    </citation>
    <scope>NUCLEOTIDE SEQUENCE [LARGE SCALE GENOMIC DNA]</scope>
    <source>
        <strain evidence="9">ATCC 51196 / DSM 11244 / BCRC 80197 / JCM 7670 / NBRC 15755 / NCIMB 13165 / 161</strain>
    </source>
</reference>
<dbReference type="GO" id="GO:0006310">
    <property type="term" value="P:DNA recombination"/>
    <property type="evidence" value="ECO:0007669"/>
    <property type="project" value="UniProtKB-KW"/>
</dbReference>
<evidence type="ECO:0000256" key="6">
    <source>
        <dbReference type="SAM" id="MobiDB-lite"/>
    </source>
</evidence>
<dbReference type="InterPro" id="IPR013765">
    <property type="entry name" value="DNA_recomb/repair_RecA"/>
</dbReference>
<dbReference type="eggNOG" id="COG0468">
    <property type="taxonomic scope" value="Bacteria"/>
</dbReference>
<evidence type="ECO:0000313" key="8">
    <source>
        <dbReference type="EMBL" id="ACO34284.1"/>
    </source>
</evidence>
<keyword evidence="4" id="KW-0067">ATP-binding</keyword>
<dbReference type="Proteomes" id="UP000002207">
    <property type="component" value="Chromosome"/>
</dbReference>
<evidence type="ECO:0000256" key="3">
    <source>
        <dbReference type="ARBA" id="ARBA00022741"/>
    </source>
</evidence>
<organism evidence="8 9">
    <name type="scientific">Acidobacterium capsulatum (strain ATCC 51196 / DSM 11244 / BCRC 80197 / JCM 7670 / NBRC 15755 / NCIMB 13165 / 161)</name>
    <dbReference type="NCBI Taxonomy" id="240015"/>
    <lineage>
        <taxon>Bacteria</taxon>
        <taxon>Pseudomonadati</taxon>
        <taxon>Acidobacteriota</taxon>
        <taxon>Terriglobia</taxon>
        <taxon>Terriglobales</taxon>
        <taxon>Acidobacteriaceae</taxon>
        <taxon>Acidobacterium</taxon>
    </lineage>
</organism>
<keyword evidence="3" id="KW-0547">Nucleotide-binding</keyword>
<name>C1F6L2_ACIC5</name>
<dbReference type="PANTHER" id="PTHR45900:SF6">
    <property type="entry name" value="DNA REPAIR PROTEIN RECA HOMOLOG 3, MITOCHONDRIAL-RELATED"/>
    <property type="match status" value="1"/>
</dbReference>
<dbReference type="GO" id="GO:0003697">
    <property type="term" value="F:single-stranded DNA binding"/>
    <property type="evidence" value="ECO:0007669"/>
    <property type="project" value="InterPro"/>
</dbReference>
<evidence type="ECO:0000256" key="5">
    <source>
        <dbReference type="ARBA" id="ARBA00023172"/>
    </source>
</evidence>
<gene>
    <name evidence="8" type="ordered locus">ACP_1517</name>
</gene>
<keyword evidence="9" id="KW-1185">Reference proteome</keyword>
<proteinExistence type="inferred from homology"/>
<evidence type="ECO:0000256" key="4">
    <source>
        <dbReference type="ARBA" id="ARBA00022840"/>
    </source>
</evidence>
<evidence type="ECO:0000256" key="2">
    <source>
        <dbReference type="ARBA" id="ARBA00015553"/>
    </source>
</evidence>
<dbReference type="GO" id="GO:0009432">
    <property type="term" value="P:SOS response"/>
    <property type="evidence" value="ECO:0000269"/>
    <property type="project" value="CollecTF"/>
</dbReference>
<dbReference type="AlphaFoldDB" id="C1F6L2"/>
<evidence type="ECO:0000256" key="1">
    <source>
        <dbReference type="ARBA" id="ARBA00009391"/>
    </source>
</evidence>
<dbReference type="PANTHER" id="PTHR45900">
    <property type="entry name" value="RECA"/>
    <property type="match status" value="1"/>
</dbReference>
<feature type="compositionally biased region" description="Polar residues" evidence="6">
    <location>
        <begin position="190"/>
        <end position="204"/>
    </location>
</feature>
<keyword evidence="5" id="KW-0233">DNA recombination</keyword>
<evidence type="ECO:0000259" key="7">
    <source>
        <dbReference type="Pfam" id="PF00154"/>
    </source>
</evidence>
<accession>C1F6L2</accession>
<comment type="similarity">
    <text evidence="1">Belongs to the RecA family.</text>
</comment>
<protein>
    <recommendedName>
        <fullName evidence="2">Protein RecA</fullName>
    </recommendedName>
</protein>
<feature type="domain" description="RecA-like N-terminal" evidence="7">
    <location>
        <begin position="33"/>
        <end position="107"/>
    </location>
</feature>
<dbReference type="STRING" id="240015.ACP_1517"/>
<dbReference type="InParanoid" id="C1F6L2"/>
<dbReference type="Gene3D" id="3.40.50.300">
    <property type="entry name" value="P-loop containing nucleotide triphosphate hydrolases"/>
    <property type="match status" value="1"/>
</dbReference>
<dbReference type="InterPro" id="IPR027417">
    <property type="entry name" value="P-loop_NTPase"/>
</dbReference>
<dbReference type="EMBL" id="CP001472">
    <property type="protein sequence ID" value="ACO34284.1"/>
    <property type="molecule type" value="Genomic_DNA"/>
</dbReference>
<dbReference type="HOGENOM" id="CLU_056547_0_0_0"/>
<dbReference type="GO" id="GO:0005524">
    <property type="term" value="F:ATP binding"/>
    <property type="evidence" value="ECO:0007669"/>
    <property type="project" value="UniProtKB-KW"/>
</dbReference>
<sequence>MPTAALLRRQIESALAEKIPAALSPQPRMVHPSAATGIEALDKLLHGGLPVGAISEISGPECSGRTAIALSFLARMTQSHFCAWVDAGDAMDPVSAASVGVDLNRLLWVRCGVQTIAPRGSTDYRFELPAKYLQPEPVVAPKGLPTGSFGMHPRSEVKGMHEAVGNLFSPRCAEPQKRMPREKEEIRGTSIPSRRSNAAATSKSRPWPRIEQALRAMDLILQTGGFRAVVLDLGGYAPEFVTRIPLATWFRYRAAAERTQASLVLLTQTSCAKSSAELLLRMHPPRFEQQEATVFIGMRPCAELLRRRFTKDDSAVVPLLKQPQRATTATWTNGAAWVGPR</sequence>
<dbReference type="KEGG" id="aca:ACP_1517"/>
<dbReference type="OrthoDB" id="110850at2"/>
<dbReference type="InterPro" id="IPR049428">
    <property type="entry name" value="RecA-like_N"/>
</dbReference>
<dbReference type="RefSeq" id="WP_015896646.1">
    <property type="nucleotide sequence ID" value="NC_012483.1"/>
</dbReference>
<feature type="compositionally biased region" description="Basic and acidic residues" evidence="6">
    <location>
        <begin position="174"/>
        <end position="187"/>
    </location>
</feature>
<evidence type="ECO:0000313" key="9">
    <source>
        <dbReference type="Proteomes" id="UP000002207"/>
    </source>
</evidence>